<accession>A0A7D5RAL0</accession>
<sequence>MPDESCRKYGNKLYDFSKCSECRISYIEICLKCGQKTLPKYHDCMISERNVAICGYLCSFILSLKSKNKKKEVIRSEDFSY</sequence>
<evidence type="ECO:0000313" key="1">
    <source>
        <dbReference type="EMBL" id="QLH06242.1"/>
    </source>
</evidence>
<reference evidence="1 2" key="1">
    <citation type="submission" date="2018-02" db="EMBL/GenBank/DDBJ databases">
        <title>Complete genome of Nitrosopumilus ureaphilus PS0.</title>
        <authorList>
            <person name="Qin W."/>
            <person name="Zheng Y."/>
            <person name="Stahl D.A."/>
        </authorList>
    </citation>
    <scope>NUCLEOTIDE SEQUENCE [LARGE SCALE GENOMIC DNA]</scope>
    <source>
        <strain evidence="1 2">PS0</strain>
    </source>
</reference>
<name>A0A7D5RAL0_9ARCH</name>
<dbReference type="EMBL" id="CP026995">
    <property type="protein sequence ID" value="QLH06242.1"/>
    <property type="molecule type" value="Genomic_DNA"/>
</dbReference>
<keyword evidence="2" id="KW-1185">Reference proteome</keyword>
<dbReference type="AlphaFoldDB" id="A0A7D5RAL0"/>
<evidence type="ECO:0000313" key="2">
    <source>
        <dbReference type="Proteomes" id="UP000509478"/>
    </source>
</evidence>
<organism evidence="1 2">
    <name type="scientific">Nitrosopumilus ureiphilus</name>
    <dbReference type="NCBI Taxonomy" id="1470067"/>
    <lineage>
        <taxon>Archaea</taxon>
        <taxon>Nitrososphaerota</taxon>
        <taxon>Nitrososphaeria</taxon>
        <taxon>Nitrosopumilales</taxon>
        <taxon>Nitrosopumilaceae</taxon>
        <taxon>Nitrosopumilus</taxon>
    </lineage>
</organism>
<dbReference type="Proteomes" id="UP000509478">
    <property type="component" value="Chromosome"/>
</dbReference>
<proteinExistence type="predicted"/>
<dbReference type="KEGG" id="nue:C5F50_03480"/>
<gene>
    <name evidence="1" type="ORF">C5F50_03480</name>
</gene>
<protein>
    <submittedName>
        <fullName evidence="1">Uncharacterized protein</fullName>
    </submittedName>
</protein>